<protein>
    <recommendedName>
        <fullName evidence="4">Histone deacetylase complex subunit SAP30 Sin3 binding domain-containing protein</fullName>
    </recommendedName>
</protein>
<name>A0A4T0FFX6_9BASI</name>
<proteinExistence type="predicted"/>
<feature type="region of interest" description="Disordered" evidence="1">
    <location>
        <begin position="107"/>
        <end position="167"/>
    </location>
</feature>
<evidence type="ECO:0000313" key="3">
    <source>
        <dbReference type="Proteomes" id="UP000310189"/>
    </source>
</evidence>
<feature type="compositionally biased region" description="Acidic residues" evidence="1">
    <location>
        <begin position="123"/>
        <end position="133"/>
    </location>
</feature>
<dbReference type="AlphaFoldDB" id="A0A4T0FFX6"/>
<evidence type="ECO:0000256" key="1">
    <source>
        <dbReference type="SAM" id="MobiDB-lite"/>
    </source>
</evidence>
<dbReference type="EMBL" id="SPNW01000060">
    <property type="protein sequence ID" value="TIA87257.1"/>
    <property type="molecule type" value="Genomic_DNA"/>
</dbReference>
<gene>
    <name evidence="2" type="ORF">E3P99_03291</name>
</gene>
<feature type="region of interest" description="Disordered" evidence="1">
    <location>
        <begin position="1"/>
        <end position="35"/>
    </location>
</feature>
<dbReference type="OrthoDB" id="3361956at2759"/>
<organism evidence="2 3">
    <name type="scientific">Wallemia hederae</name>
    <dbReference type="NCBI Taxonomy" id="1540922"/>
    <lineage>
        <taxon>Eukaryota</taxon>
        <taxon>Fungi</taxon>
        <taxon>Dikarya</taxon>
        <taxon>Basidiomycota</taxon>
        <taxon>Wallemiomycotina</taxon>
        <taxon>Wallemiomycetes</taxon>
        <taxon>Wallemiales</taxon>
        <taxon>Wallemiaceae</taxon>
        <taxon>Wallemia</taxon>
    </lineage>
</organism>
<evidence type="ECO:0008006" key="4">
    <source>
        <dbReference type="Google" id="ProtNLM"/>
    </source>
</evidence>
<sequence length="259" mass="29207">MAMSYVRQMQQSQPNKRRRHDDANVYTSPNGYSRHISTKHANLEDEGKIGELRVEGSESLYLDLSTLPTSALHRYMTNHRLAEQLPPKPKDATGAVVLPFALRPALRRQSVEDVPEPPQPPPEPEETNEEGSEEGGSSMKRRTSRKSWRSASIGAPSAQPDNDDEMLDPEDMEEEAILPDVDEAHQLCNDIVSSHYREQNVKEVESVVNFVHALRSKSGWKACESDKELTISQTKRLRCFRGVEDLSHHHSTTPTESSK</sequence>
<comment type="caution">
    <text evidence="2">The sequence shown here is derived from an EMBL/GenBank/DDBJ whole genome shotgun (WGS) entry which is preliminary data.</text>
</comment>
<keyword evidence="3" id="KW-1185">Reference proteome</keyword>
<accession>A0A4T0FFX6</accession>
<feature type="compositionally biased region" description="Basic residues" evidence="1">
    <location>
        <begin position="139"/>
        <end position="148"/>
    </location>
</feature>
<evidence type="ECO:0000313" key="2">
    <source>
        <dbReference type="EMBL" id="TIA87257.1"/>
    </source>
</evidence>
<reference evidence="2 3" key="1">
    <citation type="submission" date="2019-03" db="EMBL/GenBank/DDBJ databases">
        <title>Sequencing 23 genomes of Wallemia ichthyophaga.</title>
        <authorList>
            <person name="Gostincar C."/>
        </authorList>
    </citation>
    <scope>NUCLEOTIDE SEQUENCE [LARGE SCALE GENOMIC DNA]</scope>
    <source>
        <strain evidence="2 3">EXF-5753</strain>
    </source>
</reference>
<dbReference type="Proteomes" id="UP000310189">
    <property type="component" value="Unassembled WGS sequence"/>
</dbReference>